<dbReference type="EMBL" id="JAPTMU010000013">
    <property type="protein sequence ID" value="KAJ4932949.1"/>
    <property type="molecule type" value="Genomic_DNA"/>
</dbReference>
<reference evidence="2" key="1">
    <citation type="submission" date="2022-11" db="EMBL/GenBank/DDBJ databases">
        <title>Chromosome-level genome of Pogonophryne albipinna.</title>
        <authorList>
            <person name="Jo E."/>
        </authorList>
    </citation>
    <scope>NUCLEOTIDE SEQUENCE</scope>
    <source>
        <strain evidence="2">SGF0006</strain>
        <tissue evidence="2">Muscle</tissue>
    </source>
</reference>
<feature type="non-terminal residue" evidence="2">
    <location>
        <position position="1"/>
    </location>
</feature>
<evidence type="ECO:0000256" key="1">
    <source>
        <dbReference type="SAM" id="MobiDB-lite"/>
    </source>
</evidence>
<name>A0AAD6AY89_9TELE</name>
<feature type="region of interest" description="Disordered" evidence="1">
    <location>
        <begin position="1"/>
        <end position="95"/>
    </location>
</feature>
<accession>A0AAD6AY89</accession>
<evidence type="ECO:0000313" key="3">
    <source>
        <dbReference type="Proteomes" id="UP001219934"/>
    </source>
</evidence>
<gene>
    <name evidence="2" type="ORF">JOQ06_029787</name>
</gene>
<comment type="caution">
    <text evidence="2">The sequence shown here is derived from an EMBL/GenBank/DDBJ whole genome shotgun (WGS) entry which is preliminary data.</text>
</comment>
<dbReference type="AlphaFoldDB" id="A0AAD6AY89"/>
<sequence length="95" mass="10723">TPQDPSSGWQSGCQSAASQGTHRRWELGGTGLKPPQPRQQLGGRQREVRHRCGSLEPTEEMNNCKGNEARGKTREKRKKTRRPEEKSGDQVQRDN</sequence>
<feature type="non-terminal residue" evidence="2">
    <location>
        <position position="95"/>
    </location>
</feature>
<keyword evidence="3" id="KW-1185">Reference proteome</keyword>
<evidence type="ECO:0000313" key="2">
    <source>
        <dbReference type="EMBL" id="KAJ4932949.1"/>
    </source>
</evidence>
<organism evidence="2 3">
    <name type="scientific">Pogonophryne albipinna</name>
    <dbReference type="NCBI Taxonomy" id="1090488"/>
    <lineage>
        <taxon>Eukaryota</taxon>
        <taxon>Metazoa</taxon>
        <taxon>Chordata</taxon>
        <taxon>Craniata</taxon>
        <taxon>Vertebrata</taxon>
        <taxon>Euteleostomi</taxon>
        <taxon>Actinopterygii</taxon>
        <taxon>Neopterygii</taxon>
        <taxon>Teleostei</taxon>
        <taxon>Neoteleostei</taxon>
        <taxon>Acanthomorphata</taxon>
        <taxon>Eupercaria</taxon>
        <taxon>Perciformes</taxon>
        <taxon>Notothenioidei</taxon>
        <taxon>Pogonophryne</taxon>
    </lineage>
</organism>
<proteinExistence type="predicted"/>
<feature type="compositionally biased region" description="Basic and acidic residues" evidence="1">
    <location>
        <begin position="82"/>
        <end position="95"/>
    </location>
</feature>
<feature type="compositionally biased region" description="Polar residues" evidence="1">
    <location>
        <begin position="1"/>
        <end position="20"/>
    </location>
</feature>
<protein>
    <submittedName>
        <fullName evidence="2">Uncharacterized protein</fullName>
    </submittedName>
</protein>
<dbReference type="Proteomes" id="UP001219934">
    <property type="component" value="Unassembled WGS sequence"/>
</dbReference>